<proteinExistence type="inferred from homology"/>
<accession>A0ABU2SIZ2</accession>
<feature type="region of interest" description="Disordered" evidence="2">
    <location>
        <begin position="163"/>
        <end position="394"/>
    </location>
</feature>
<dbReference type="InterPro" id="IPR001268">
    <property type="entry name" value="NADH_UbQ_OxRdtase_30kDa_su"/>
</dbReference>
<dbReference type="PANTHER" id="PTHR10884">
    <property type="entry name" value="NADH DEHYDROGENASE UBIQUINONE IRON-SULFUR PROTEIN 3"/>
    <property type="match status" value="1"/>
</dbReference>
<feature type="compositionally biased region" description="Low complexity" evidence="2">
    <location>
        <begin position="344"/>
        <end position="364"/>
    </location>
</feature>
<evidence type="ECO:0000256" key="1">
    <source>
        <dbReference type="ARBA" id="ARBA00007569"/>
    </source>
</evidence>
<keyword evidence="4" id="KW-0560">Oxidoreductase</keyword>
<dbReference type="InterPro" id="IPR037232">
    <property type="entry name" value="NADH_quin_OxRdtase_su_C/D-like"/>
</dbReference>
<evidence type="ECO:0000259" key="3">
    <source>
        <dbReference type="Pfam" id="PF00329"/>
    </source>
</evidence>
<gene>
    <name evidence="4" type="ORF">RM609_07645</name>
</gene>
<evidence type="ECO:0000313" key="5">
    <source>
        <dbReference type="Proteomes" id="UP001180531"/>
    </source>
</evidence>
<feature type="compositionally biased region" description="Low complexity" evidence="2">
    <location>
        <begin position="238"/>
        <end position="260"/>
    </location>
</feature>
<keyword evidence="5" id="KW-1185">Reference proteome</keyword>
<name>A0ABU2SIZ2_9ACTN</name>
<comment type="similarity">
    <text evidence="1">Belongs to the complex I 30 kDa subunit family.</text>
</comment>
<feature type="domain" description="NADH:ubiquinone oxidoreductase 30kDa subunit" evidence="3">
    <location>
        <begin position="31"/>
        <end position="154"/>
    </location>
</feature>
<evidence type="ECO:0000256" key="2">
    <source>
        <dbReference type="SAM" id="MobiDB-lite"/>
    </source>
</evidence>
<dbReference type="EC" id="1.6.5.9" evidence="4"/>
<dbReference type="Pfam" id="PF00329">
    <property type="entry name" value="Complex1_30kDa"/>
    <property type="match status" value="1"/>
</dbReference>
<organism evidence="4 5">
    <name type="scientific">Streptomyces hesseae</name>
    <dbReference type="NCBI Taxonomy" id="3075519"/>
    <lineage>
        <taxon>Bacteria</taxon>
        <taxon>Bacillati</taxon>
        <taxon>Actinomycetota</taxon>
        <taxon>Actinomycetes</taxon>
        <taxon>Kitasatosporales</taxon>
        <taxon>Streptomycetaceae</taxon>
        <taxon>Streptomyces</taxon>
    </lineage>
</organism>
<protein>
    <submittedName>
        <fullName evidence="4">NADH-quinone oxidoreductase subunit C</fullName>
        <ecNumber evidence="4">1.6.5.9</ecNumber>
    </submittedName>
</protein>
<feature type="compositionally biased region" description="Basic and acidic residues" evidence="2">
    <location>
        <begin position="321"/>
        <end position="331"/>
    </location>
</feature>
<dbReference type="Gene3D" id="3.30.460.80">
    <property type="entry name" value="NADH:ubiquinone oxidoreductase, 30kDa subunit"/>
    <property type="match status" value="1"/>
</dbReference>
<evidence type="ECO:0000313" key="4">
    <source>
        <dbReference type="EMBL" id="MDT0448952.1"/>
    </source>
</evidence>
<dbReference type="PANTHER" id="PTHR10884:SF14">
    <property type="entry name" value="NADH DEHYDROGENASE [UBIQUINONE] IRON-SULFUR PROTEIN 3, MITOCHONDRIAL"/>
    <property type="match status" value="1"/>
</dbReference>
<dbReference type="Proteomes" id="UP001180531">
    <property type="component" value="Unassembled WGS sequence"/>
</dbReference>
<comment type="caution">
    <text evidence="4">The sequence shown here is derived from an EMBL/GenBank/DDBJ whole genome shotgun (WGS) entry which is preliminary data.</text>
</comment>
<dbReference type="RefSeq" id="WP_311608984.1">
    <property type="nucleotide sequence ID" value="NZ_JAVRFI010000003.1"/>
</dbReference>
<sequence length="394" mass="40523">MSEPVAWLPGAVTDLFGADATAEEAYDLLTVDVPAEEWLTALRTARDVLGCTFFDWLSAVDEPGTGFRVCAHVAALPGGADGVTRRLLLRTTVPHEAPALPSAVGVYAGAAWHERETHEMFGIDFPGHPHLVPLLLPEGFEGHPLRKDFVLAARVVKAWPGAKEPGEAAEGGPKRRQMLPPGVPDPNEWGPLKGQLPPAPARPTRTPRTAAAGPATDRPARRARSVADGSASQAGEGAAPAPRRTRSAADGSAGQAGAEAAPRRTRSVADGSASQQGDAAQPTPSRPTPRSSDAPWHHARPTFDEPSTNTTPPQPSGEPGPSHRDGAEPERGGPAVPDAPAPEAPATDAAGKAAPEPGAAEPGTGEPGTRKPGAAEPRPGEPENDQNPAGGDPA</sequence>
<dbReference type="EMBL" id="JAVRFI010000003">
    <property type="protein sequence ID" value="MDT0448952.1"/>
    <property type="molecule type" value="Genomic_DNA"/>
</dbReference>
<reference evidence="4" key="1">
    <citation type="submission" date="2024-05" db="EMBL/GenBank/DDBJ databases">
        <title>30 novel species of actinomycetes from the DSMZ collection.</title>
        <authorList>
            <person name="Nouioui I."/>
        </authorList>
    </citation>
    <scope>NUCLEOTIDE SEQUENCE</scope>
    <source>
        <strain evidence="4">DSM 40473</strain>
    </source>
</reference>
<dbReference type="SUPFAM" id="SSF143243">
    <property type="entry name" value="Nqo5-like"/>
    <property type="match status" value="1"/>
</dbReference>
<feature type="compositionally biased region" description="Low complexity" evidence="2">
    <location>
        <begin position="202"/>
        <end position="217"/>
    </location>
</feature>
<dbReference type="GO" id="GO:0050136">
    <property type="term" value="F:NADH dehydrogenase (quinone) (non-electrogenic) activity"/>
    <property type="evidence" value="ECO:0007669"/>
    <property type="project" value="UniProtKB-EC"/>
</dbReference>